<dbReference type="EMBL" id="FMXE01000002">
    <property type="protein sequence ID" value="SDA38621.1"/>
    <property type="molecule type" value="Genomic_DNA"/>
</dbReference>
<evidence type="ECO:0000313" key="2">
    <source>
        <dbReference type="Proteomes" id="UP000198756"/>
    </source>
</evidence>
<dbReference type="Gene3D" id="3.40.50.1010">
    <property type="entry name" value="5'-nuclease"/>
    <property type="match status" value="1"/>
</dbReference>
<accession>A0A1G5UY93</accession>
<gene>
    <name evidence="1" type="ORF">SAMN03080617_00181</name>
</gene>
<sequence length="138" mass="16023">MENSLIDAGPLIALFNKRDRYHLPVVDFLKDYNAIFWTTWPVITEASHMLDFSLKAQMNLLEWVNRGGVHFVPLTEKHLNSIISYSQKFTDVPMDLADASLMVASEIIQTNKIVSIDSDFYIYRNFRNQYLTNVFLNS</sequence>
<organism evidence="1 2">
    <name type="scientific">Algoriphagus alkaliphilus</name>
    <dbReference type="NCBI Taxonomy" id="279824"/>
    <lineage>
        <taxon>Bacteria</taxon>
        <taxon>Pseudomonadati</taxon>
        <taxon>Bacteroidota</taxon>
        <taxon>Cytophagia</taxon>
        <taxon>Cytophagales</taxon>
        <taxon>Cyclobacteriaceae</taxon>
        <taxon>Algoriphagus</taxon>
    </lineage>
</organism>
<dbReference type="AlphaFoldDB" id="A0A1G5UY93"/>
<dbReference type="Proteomes" id="UP000198756">
    <property type="component" value="Unassembled WGS sequence"/>
</dbReference>
<dbReference type="SUPFAM" id="SSF88723">
    <property type="entry name" value="PIN domain-like"/>
    <property type="match status" value="1"/>
</dbReference>
<reference evidence="2" key="1">
    <citation type="submission" date="2016-10" db="EMBL/GenBank/DDBJ databases">
        <authorList>
            <person name="Varghese N."/>
            <person name="Submissions S."/>
        </authorList>
    </citation>
    <scope>NUCLEOTIDE SEQUENCE [LARGE SCALE GENOMIC DNA]</scope>
    <source>
        <strain evidence="2">DSM 22703</strain>
    </source>
</reference>
<dbReference type="OrthoDB" id="196926at2"/>
<dbReference type="STRING" id="279824.SAMN03080617_00181"/>
<name>A0A1G5UY93_9BACT</name>
<dbReference type="InterPro" id="IPR029060">
    <property type="entry name" value="PIN-like_dom_sf"/>
</dbReference>
<keyword evidence="2" id="KW-1185">Reference proteome</keyword>
<proteinExistence type="predicted"/>
<evidence type="ECO:0000313" key="1">
    <source>
        <dbReference type="EMBL" id="SDA38621.1"/>
    </source>
</evidence>
<evidence type="ECO:0008006" key="3">
    <source>
        <dbReference type="Google" id="ProtNLM"/>
    </source>
</evidence>
<dbReference type="RefSeq" id="WP_092728063.1">
    <property type="nucleotide sequence ID" value="NZ_FMXE01000002.1"/>
</dbReference>
<protein>
    <recommendedName>
        <fullName evidence="3">PIN domain-containing protein</fullName>
    </recommendedName>
</protein>